<dbReference type="Pfam" id="PF21095">
    <property type="entry name" value="CarD_C"/>
    <property type="match status" value="1"/>
</dbReference>
<reference evidence="2" key="1">
    <citation type="submission" date="2021-04" db="EMBL/GenBank/DDBJ databases">
        <title>Genome seq and assembly of Bacillus sp.</title>
        <authorList>
            <person name="Chhetri G."/>
        </authorList>
    </citation>
    <scope>NUCLEOTIDE SEQUENCE</scope>
    <source>
        <strain evidence="2">RG28</strain>
    </source>
</reference>
<dbReference type="InterPro" id="IPR052531">
    <property type="entry name" value="CarD-like_regulator"/>
</dbReference>
<proteinExistence type="predicted"/>
<dbReference type="EMBL" id="JAGIYQ010000004">
    <property type="protein sequence ID" value="MBP0725109.1"/>
    <property type="molecule type" value="Genomic_DNA"/>
</dbReference>
<dbReference type="Pfam" id="PF02559">
    <property type="entry name" value="CarD_TRCF_RID"/>
    <property type="match status" value="1"/>
</dbReference>
<evidence type="ECO:0000259" key="1">
    <source>
        <dbReference type="SMART" id="SM01058"/>
    </source>
</evidence>
<dbReference type="InterPro" id="IPR042215">
    <property type="entry name" value="CarD-like_C"/>
</dbReference>
<protein>
    <submittedName>
        <fullName evidence="2">Transcription factor YdeB</fullName>
    </submittedName>
</protein>
<name>A0A940NGR5_9BACI</name>
<dbReference type="SUPFAM" id="SSF141259">
    <property type="entry name" value="CarD-like"/>
    <property type="match status" value="1"/>
</dbReference>
<dbReference type="GO" id="GO:0009303">
    <property type="term" value="P:rRNA transcription"/>
    <property type="evidence" value="ECO:0007669"/>
    <property type="project" value="TreeGrafter"/>
</dbReference>
<evidence type="ECO:0000313" key="3">
    <source>
        <dbReference type="Proteomes" id="UP000682134"/>
    </source>
</evidence>
<sequence>MFKIGDQIIYPMHGAAVIDSVEEREIEGRTQQYFVLHISTNDMKLMIPKANVSNSNIRLVGDQALLETVLDDFSHGEPDQFSSWKQRYDSNMKKLKSGELLAGAQVVRDLTLQNKEKKLNSSEKQMLDNAKKMFISEISLIKGISHNQATEYFNETWVK</sequence>
<evidence type="ECO:0000313" key="2">
    <source>
        <dbReference type="EMBL" id="MBP0725109.1"/>
    </source>
</evidence>
<feature type="domain" description="CarD-like/TRCF RNAP-interacting" evidence="1">
    <location>
        <begin position="1"/>
        <end position="111"/>
    </location>
</feature>
<dbReference type="InterPro" id="IPR036101">
    <property type="entry name" value="CarD-like/TRCF_RID_sf"/>
</dbReference>
<dbReference type="PANTHER" id="PTHR38447">
    <property type="entry name" value="TRANSCRIPTION FACTOR YDEB-RELATED"/>
    <property type="match status" value="1"/>
</dbReference>
<dbReference type="PANTHER" id="PTHR38447:SF1">
    <property type="entry name" value="RNA POLYMERASE-BINDING TRANSCRIPTION FACTOR CARD"/>
    <property type="match status" value="1"/>
</dbReference>
<dbReference type="SMART" id="SM01058">
    <property type="entry name" value="CarD_TRCF"/>
    <property type="match status" value="1"/>
</dbReference>
<comment type="caution">
    <text evidence="2">The sequence shown here is derived from an EMBL/GenBank/DDBJ whole genome shotgun (WGS) entry which is preliminary data.</text>
</comment>
<dbReference type="AlphaFoldDB" id="A0A940NGR5"/>
<gene>
    <name evidence="2" type="ORF">J5Y03_07875</name>
</gene>
<dbReference type="Proteomes" id="UP000682134">
    <property type="component" value="Unassembled WGS sequence"/>
</dbReference>
<organism evidence="2 3">
    <name type="scientific">Gottfriedia endophytica</name>
    <dbReference type="NCBI Taxonomy" id="2820819"/>
    <lineage>
        <taxon>Bacteria</taxon>
        <taxon>Bacillati</taxon>
        <taxon>Bacillota</taxon>
        <taxon>Bacilli</taxon>
        <taxon>Bacillales</taxon>
        <taxon>Bacillaceae</taxon>
        <taxon>Gottfriedia</taxon>
    </lineage>
</organism>
<dbReference type="InterPro" id="IPR003711">
    <property type="entry name" value="CarD-like/TRCF_RID"/>
</dbReference>
<dbReference type="Gene3D" id="1.20.58.1290">
    <property type="entry name" value="CarD-like, C-terminal domain"/>
    <property type="match status" value="1"/>
</dbReference>
<dbReference type="InterPro" id="IPR048792">
    <property type="entry name" value="CarD_C"/>
</dbReference>
<keyword evidence="3" id="KW-1185">Reference proteome</keyword>
<dbReference type="Gene3D" id="2.40.10.170">
    <property type="match status" value="1"/>
</dbReference>
<accession>A0A940NGR5</accession>
<dbReference type="RefSeq" id="WP_209404315.1">
    <property type="nucleotide sequence ID" value="NZ_JAGIYQ010000004.1"/>
</dbReference>